<dbReference type="Gene3D" id="2.60.120.260">
    <property type="entry name" value="Galactose-binding domain-like"/>
    <property type="match status" value="2"/>
</dbReference>
<dbReference type="Pfam" id="PF25788">
    <property type="entry name" value="Ig_Rha78A_N"/>
    <property type="match status" value="1"/>
</dbReference>
<evidence type="ECO:0000256" key="1">
    <source>
        <dbReference type="ARBA" id="ARBA00001445"/>
    </source>
</evidence>
<feature type="domain" description="Alpha-L-rhamnosidase C-terminal" evidence="7">
    <location>
        <begin position="903"/>
        <end position="971"/>
    </location>
</feature>
<organism evidence="8 9">
    <name type="scientific">Pelagicoccus mobilis</name>
    <dbReference type="NCBI Taxonomy" id="415221"/>
    <lineage>
        <taxon>Bacteria</taxon>
        <taxon>Pseudomonadati</taxon>
        <taxon>Verrucomicrobiota</taxon>
        <taxon>Opitutia</taxon>
        <taxon>Puniceicoccales</taxon>
        <taxon>Pelagicoccaceae</taxon>
        <taxon>Pelagicoccus</taxon>
    </lineage>
</organism>
<dbReference type="Pfam" id="PF05592">
    <property type="entry name" value="Bac_rhamnosid"/>
    <property type="match status" value="1"/>
</dbReference>
<dbReference type="PANTHER" id="PTHR33307">
    <property type="entry name" value="ALPHA-RHAMNOSIDASE (EUROFUNG)"/>
    <property type="match status" value="1"/>
</dbReference>
<keyword evidence="3 8" id="KW-0378">Hydrolase</keyword>
<comment type="caution">
    <text evidence="8">The sequence shown here is derived from an EMBL/GenBank/DDBJ whole genome shotgun (WGS) entry which is preliminary data.</text>
</comment>
<dbReference type="EMBL" id="JAENIL010000092">
    <property type="protein sequence ID" value="MBK1880482.1"/>
    <property type="molecule type" value="Genomic_DNA"/>
</dbReference>
<dbReference type="AlphaFoldDB" id="A0A934S666"/>
<dbReference type="SUPFAM" id="SSF48208">
    <property type="entry name" value="Six-hairpin glycosidases"/>
    <property type="match status" value="1"/>
</dbReference>
<evidence type="ECO:0000313" key="8">
    <source>
        <dbReference type="EMBL" id="MBK1880482.1"/>
    </source>
</evidence>
<dbReference type="InterPro" id="IPR012341">
    <property type="entry name" value="6hp_glycosidase-like_sf"/>
</dbReference>
<accession>A0A934S666</accession>
<protein>
    <recommendedName>
        <fullName evidence="2">alpha-L-rhamnosidase</fullName>
        <ecNumber evidence="2">3.2.1.40</ecNumber>
    </recommendedName>
</protein>
<feature type="domain" description="Bacterial alpha-L-rhamnosidase N-terminal" evidence="5">
    <location>
        <begin position="251"/>
        <end position="426"/>
    </location>
</feature>
<evidence type="ECO:0000259" key="4">
    <source>
        <dbReference type="Pfam" id="PF05592"/>
    </source>
</evidence>
<dbReference type="Pfam" id="PF17390">
    <property type="entry name" value="Bac_rhamnosid_C"/>
    <property type="match status" value="1"/>
</dbReference>
<dbReference type="RefSeq" id="WP_200359498.1">
    <property type="nucleotide sequence ID" value="NZ_JAENIL010000092.1"/>
</dbReference>
<dbReference type="InterPro" id="IPR013783">
    <property type="entry name" value="Ig-like_fold"/>
</dbReference>
<dbReference type="Pfam" id="PF17389">
    <property type="entry name" value="Bac_rhamnosid6H"/>
    <property type="match status" value="1"/>
</dbReference>
<dbReference type="GO" id="GO:0030596">
    <property type="term" value="F:alpha-L-rhamnosidase activity"/>
    <property type="evidence" value="ECO:0007669"/>
    <property type="project" value="UniProtKB-EC"/>
</dbReference>
<comment type="catalytic activity">
    <reaction evidence="1">
        <text>Hydrolysis of terminal non-reducing alpha-L-rhamnose residues in alpha-L-rhamnosides.</text>
        <dbReference type="EC" id="3.2.1.40"/>
    </reaction>
</comment>
<evidence type="ECO:0000259" key="7">
    <source>
        <dbReference type="Pfam" id="PF17390"/>
    </source>
</evidence>
<dbReference type="PROSITE" id="PS51257">
    <property type="entry name" value="PROKAR_LIPOPROTEIN"/>
    <property type="match status" value="1"/>
</dbReference>
<dbReference type="Gene3D" id="1.50.10.10">
    <property type="match status" value="1"/>
</dbReference>
<reference evidence="8" key="1">
    <citation type="submission" date="2021-01" db="EMBL/GenBank/DDBJ databases">
        <title>Modified the classification status of verrucomicrobia.</title>
        <authorList>
            <person name="Feng X."/>
        </authorList>
    </citation>
    <scope>NUCLEOTIDE SEQUENCE</scope>
    <source>
        <strain evidence="8">KCTC 13126</strain>
    </source>
</reference>
<dbReference type="InterPro" id="IPR016007">
    <property type="entry name" value="Alpha_rhamnosid"/>
</dbReference>
<dbReference type="PANTHER" id="PTHR33307:SF6">
    <property type="entry name" value="ALPHA-RHAMNOSIDASE (EUROFUNG)-RELATED"/>
    <property type="match status" value="1"/>
</dbReference>
<dbReference type="InterPro" id="IPR013737">
    <property type="entry name" value="Bac_rhamnosid_N"/>
</dbReference>
<dbReference type="InterPro" id="IPR008928">
    <property type="entry name" value="6-hairpin_glycosidase_sf"/>
</dbReference>
<dbReference type="InterPro" id="IPR008902">
    <property type="entry name" value="Rhamnosid_concanavalin"/>
</dbReference>
<proteinExistence type="predicted"/>
<name>A0A934S666_9BACT</name>
<sequence length="1005" mass="112792">MFRNLICTIGASLLLTACSVEVPNAPEGLTVGDGISAPVGYGDPEPRFSWKLEDERFGAAQTAYQIIVRDADDGRVIWDSGKVDSEQSLYVEYGGAPFASRDRLSWRVRYWDQNEEVSPWSESAGVEYGLLSNSDWQGKWIHQAKVRDLSGIEVTKAVYGRAPRFSKDITEGVLAAIEDDPNRIFEMRVGEGELFEREKRTGSPMALALHYTEDGQEKSCLSWDGQLIVIPPTDLCSVPYFRKEFELGSESERARLYVTARGIFEVEINGRKVGNDAFTPGWTDYFQRIETLTYDVSEYLVEGPNVIGARIAKGWYAGEVGYGIGKKGPSDVNRGLGGQIPEFLCQLEVEEKSGAKKVVVSDETWKVHEKGPFLKSEIYWGEDYDADRELPGWSSPGFNADGFKDVGVTALDGVILEPKSFQTVSVRKTLSPITLQVLNTGEAVFDMGQNMVGWPVVRIPVKKGKKVTLRVAEMLEKDGTLYTENYRNSRSQATYLPAADGIVEWRPTFTFFGYRYLEISGYDPDYAPEQGWAKGEVLHSGFEKTGDFESSHEKLNQLQSNIQWGQRGNFLDIPTDCPQRNERLGWTGDAQVFAATSLFNFNTHAFWKSWLKTLREHQAEDGRLPVVAPNVGTFANGPVLSPGWGDAIAIVPWEIYLQIGDVSVLEENFEAMKRYAELYLRRSKDFIGPNVGFGDWLQPILLEWQVNPDNSNFGSTPRPLIASCFFGYTAMICAKSARILGADADAERYEEIVDSIREAVSRHFLDEEGRLKTPVETQTGYTLLLAFDLVDAELKPRLASHLAELVRNDNGRLNSGFLGTSYLPRVLDAAGYTEESLGLLFTDEYPSWFYSIDQGATTIWERWNSYSHKDGFGDANMNSFNHYAYGAIGRWMYERLAGLAPDESDPGYRRFVVNPLFDSPLDQASAALETRYGKAETRWRKLQEGISLDVIVPPNTTATIRLSKEKAERVSWENAPSGGKIEFENRNGEMHTTIVAGRYQFLIRN</sequence>
<feature type="domain" description="Alpha-L-rhamnosidase six-hairpin glycosidase" evidence="6">
    <location>
        <begin position="544"/>
        <end position="895"/>
    </location>
</feature>
<keyword evidence="9" id="KW-1185">Reference proteome</keyword>
<feature type="domain" description="Alpha-L-rhamnosidase concanavalin-like" evidence="4">
    <location>
        <begin position="438"/>
        <end position="538"/>
    </location>
</feature>
<evidence type="ECO:0000256" key="3">
    <source>
        <dbReference type="ARBA" id="ARBA00022801"/>
    </source>
</evidence>
<dbReference type="Proteomes" id="UP000617628">
    <property type="component" value="Unassembled WGS sequence"/>
</dbReference>
<dbReference type="GO" id="GO:0005975">
    <property type="term" value="P:carbohydrate metabolic process"/>
    <property type="evidence" value="ECO:0007669"/>
    <property type="project" value="InterPro"/>
</dbReference>
<dbReference type="Gene3D" id="2.60.420.10">
    <property type="entry name" value="Maltose phosphorylase, domain 3"/>
    <property type="match status" value="1"/>
</dbReference>
<dbReference type="InterPro" id="IPR035396">
    <property type="entry name" value="Bac_rhamnosid6H"/>
</dbReference>
<evidence type="ECO:0000259" key="5">
    <source>
        <dbReference type="Pfam" id="PF08531"/>
    </source>
</evidence>
<gene>
    <name evidence="8" type="ORF">JIN87_26585</name>
</gene>
<evidence type="ECO:0000256" key="2">
    <source>
        <dbReference type="ARBA" id="ARBA00012652"/>
    </source>
</evidence>
<dbReference type="Pfam" id="PF08531">
    <property type="entry name" value="Bac_rhamnosid_N"/>
    <property type="match status" value="1"/>
</dbReference>
<dbReference type="InterPro" id="IPR035398">
    <property type="entry name" value="Bac_rhamnosid_C"/>
</dbReference>
<evidence type="ECO:0000313" key="9">
    <source>
        <dbReference type="Proteomes" id="UP000617628"/>
    </source>
</evidence>
<dbReference type="EC" id="3.2.1.40" evidence="2"/>
<evidence type="ECO:0000259" key="6">
    <source>
        <dbReference type="Pfam" id="PF17389"/>
    </source>
</evidence>
<dbReference type="Gene3D" id="2.60.40.10">
    <property type="entry name" value="Immunoglobulins"/>
    <property type="match status" value="1"/>
</dbReference>
<dbReference type="PIRSF" id="PIRSF010631">
    <property type="entry name" value="A-rhamnsds"/>
    <property type="match status" value="1"/>
</dbReference>